<organism evidence="1 2">
    <name type="scientific">Bugula neritina</name>
    <name type="common">Brown bryozoan</name>
    <name type="synonym">Sertularia neritina</name>
    <dbReference type="NCBI Taxonomy" id="10212"/>
    <lineage>
        <taxon>Eukaryota</taxon>
        <taxon>Metazoa</taxon>
        <taxon>Spiralia</taxon>
        <taxon>Lophotrochozoa</taxon>
        <taxon>Bryozoa</taxon>
        <taxon>Gymnolaemata</taxon>
        <taxon>Cheilostomatida</taxon>
        <taxon>Flustrina</taxon>
        <taxon>Buguloidea</taxon>
        <taxon>Bugulidae</taxon>
        <taxon>Bugula</taxon>
    </lineage>
</organism>
<proteinExistence type="predicted"/>
<keyword evidence="2" id="KW-1185">Reference proteome</keyword>
<dbReference type="AlphaFoldDB" id="A0A7J7JET3"/>
<dbReference type="Proteomes" id="UP000593567">
    <property type="component" value="Unassembled WGS sequence"/>
</dbReference>
<gene>
    <name evidence="1" type="ORF">EB796_016854</name>
</gene>
<reference evidence="1" key="1">
    <citation type="submission" date="2020-06" db="EMBL/GenBank/DDBJ databases">
        <title>Draft genome of Bugula neritina, a colonial animal packing powerful symbionts and potential medicines.</title>
        <authorList>
            <person name="Rayko M."/>
        </authorList>
    </citation>
    <scope>NUCLEOTIDE SEQUENCE [LARGE SCALE GENOMIC DNA]</scope>
    <source>
        <strain evidence="1">Kwan_BN1</strain>
    </source>
</reference>
<dbReference type="EMBL" id="VXIV02002527">
    <property type="protein sequence ID" value="KAF6024832.1"/>
    <property type="molecule type" value="Genomic_DNA"/>
</dbReference>
<accession>A0A7J7JET3</accession>
<evidence type="ECO:0000313" key="2">
    <source>
        <dbReference type="Proteomes" id="UP000593567"/>
    </source>
</evidence>
<name>A0A7J7JET3_BUGNE</name>
<comment type="caution">
    <text evidence="1">The sequence shown here is derived from an EMBL/GenBank/DDBJ whole genome shotgun (WGS) entry which is preliminary data.</text>
</comment>
<protein>
    <submittedName>
        <fullName evidence="1">Uncharacterized protein</fullName>
    </submittedName>
</protein>
<evidence type="ECO:0000313" key="1">
    <source>
        <dbReference type="EMBL" id="KAF6024832.1"/>
    </source>
</evidence>
<sequence>MDDVMRATLKVAMPAVKLMNSYERLIYNFIQRSIKYDVLDATNIQGGKGSFNPKVKEADEQSNVRRVRSISDVCIYLSKKVEKLPDRVIKYNSMETLTKEDMLGTKLQLDDDMSDCRNVYCK</sequence>